<evidence type="ECO:0008006" key="5">
    <source>
        <dbReference type="Google" id="ProtNLM"/>
    </source>
</evidence>
<feature type="compositionally biased region" description="Polar residues" evidence="1">
    <location>
        <begin position="354"/>
        <end position="365"/>
    </location>
</feature>
<evidence type="ECO:0000256" key="2">
    <source>
        <dbReference type="SAM" id="SignalP"/>
    </source>
</evidence>
<organism evidence="3 4">
    <name type="scientific">Bodo saltans</name>
    <name type="common">Flagellated protozoan</name>
    <dbReference type="NCBI Taxonomy" id="75058"/>
    <lineage>
        <taxon>Eukaryota</taxon>
        <taxon>Discoba</taxon>
        <taxon>Euglenozoa</taxon>
        <taxon>Kinetoplastea</taxon>
        <taxon>Metakinetoplastina</taxon>
        <taxon>Eubodonida</taxon>
        <taxon>Bodonidae</taxon>
        <taxon>Bodo</taxon>
    </lineage>
</organism>
<sequence length="660" mass="69791">MINYLCVATLLTVLCVPCESRVSLPLLVSTVTSANYPYGLDISEDGTLIFATFTMCAIHKMPPLSRSSQVIAGAYGTCGFANGVGSSARFNYPSGMARDAANNVMYIADPTNNRIRVMNLATYSVTTLIGSVEGFLNGPFSSALLKRCTDVAFHSTSSGLRVLYVTDWYNDMIRKADLTTSTVSTLAATPGCVNSVLSRSGLLLYYVSNGGTISSVDTTTGTVTLMAGVYGAYGIVDAVGTTARFGQLRGAALNHDETILYIGDQLNCRLRQLVISSLRVTTAAGTGVASSVNGPRLSSTFVGPSQAKWYCNRLTSICGLMVADSATGGAIRWVPITPASISMSASAPTIVESNEATLSRSSTKRSATPNASASSSHSSSVSLMRWTTHTVVASNEVTLTRSLSLATWTGDATVTMSRWPSESAALSFSRAVSNTKHSASPTPTRQQTWTALVEGTSTMSPSASHTLTPSVTSTSDVTATKSQPTRTKSSTMFDCDAQAPQATGVMLVRGVNSSTNTSAPLALLGANSFNATYAPRKEERVPPLVFLTSLNIDRVALLQEPPLAFNLTLVSPFQLLYYYVGNVTTLQGTSTSATWSVRPRSGEWHGVVVQPPSIGWVGDVIFPVLLYREMSLLVPLMCGDGRAMLTVALTVPSPGVPRDL</sequence>
<feature type="chain" id="PRO_5006622644" description="Membrane-associated protein" evidence="2">
    <location>
        <begin position="21"/>
        <end position="660"/>
    </location>
</feature>
<keyword evidence="4" id="KW-1185">Reference proteome</keyword>
<proteinExistence type="predicted"/>
<dbReference type="PANTHER" id="PTHR46388:SF2">
    <property type="entry name" value="NHL REPEAT-CONTAINING PROTEIN 2"/>
    <property type="match status" value="1"/>
</dbReference>
<evidence type="ECO:0000313" key="3">
    <source>
        <dbReference type="EMBL" id="CUG93644.1"/>
    </source>
</evidence>
<feature type="compositionally biased region" description="Low complexity" evidence="1">
    <location>
        <begin position="366"/>
        <end position="379"/>
    </location>
</feature>
<feature type="signal peptide" evidence="2">
    <location>
        <begin position="1"/>
        <end position="20"/>
    </location>
</feature>
<name>A0A0S4JS66_BODSA</name>
<evidence type="ECO:0000256" key="1">
    <source>
        <dbReference type="SAM" id="MobiDB-lite"/>
    </source>
</evidence>
<reference evidence="4" key="1">
    <citation type="submission" date="2015-09" db="EMBL/GenBank/DDBJ databases">
        <authorList>
            <consortium name="Pathogen Informatics"/>
        </authorList>
    </citation>
    <scope>NUCLEOTIDE SEQUENCE [LARGE SCALE GENOMIC DNA]</scope>
    <source>
        <strain evidence="4">Lake Konstanz</strain>
    </source>
</reference>
<dbReference type="AlphaFoldDB" id="A0A0S4JS66"/>
<dbReference type="PANTHER" id="PTHR46388">
    <property type="entry name" value="NHL REPEAT-CONTAINING PROTEIN 2"/>
    <property type="match status" value="1"/>
</dbReference>
<dbReference type="Proteomes" id="UP000051952">
    <property type="component" value="Unassembled WGS sequence"/>
</dbReference>
<protein>
    <recommendedName>
        <fullName evidence="5">Membrane-associated protein</fullName>
    </recommendedName>
</protein>
<dbReference type="InterPro" id="IPR011042">
    <property type="entry name" value="6-blade_b-propeller_TolB-like"/>
</dbReference>
<accession>A0A0S4JS66</accession>
<gene>
    <name evidence="3" type="ORF">BSAL_43955</name>
</gene>
<dbReference type="SUPFAM" id="SSF101898">
    <property type="entry name" value="NHL repeat"/>
    <property type="match status" value="1"/>
</dbReference>
<feature type="non-terminal residue" evidence="3">
    <location>
        <position position="660"/>
    </location>
</feature>
<dbReference type="EMBL" id="CYKH01002176">
    <property type="protein sequence ID" value="CUG93644.1"/>
    <property type="molecule type" value="Genomic_DNA"/>
</dbReference>
<evidence type="ECO:0000313" key="4">
    <source>
        <dbReference type="Proteomes" id="UP000051952"/>
    </source>
</evidence>
<keyword evidence="2" id="KW-0732">Signal</keyword>
<feature type="region of interest" description="Disordered" evidence="1">
    <location>
        <begin position="457"/>
        <end position="490"/>
    </location>
</feature>
<feature type="region of interest" description="Disordered" evidence="1">
    <location>
        <begin position="354"/>
        <end position="379"/>
    </location>
</feature>
<dbReference type="OrthoDB" id="109250at2759"/>
<dbReference type="VEuPathDB" id="TriTrypDB:BSAL_43955"/>
<dbReference type="Gene3D" id="2.120.10.30">
    <property type="entry name" value="TolB, C-terminal domain"/>
    <property type="match status" value="2"/>
</dbReference>